<reference evidence="1" key="1">
    <citation type="submission" date="2020-06" db="EMBL/GenBank/DDBJ databases">
        <title>Unique genomic features of the anaerobic methanotrophic archaea.</title>
        <authorList>
            <person name="Chadwick G.L."/>
            <person name="Skennerton C.T."/>
            <person name="Laso-Perez R."/>
            <person name="Leu A.O."/>
            <person name="Speth D.R."/>
            <person name="Yu H."/>
            <person name="Morgan-Lang C."/>
            <person name="Hatzenpichler R."/>
            <person name="Goudeau D."/>
            <person name="Malmstrom R."/>
            <person name="Brazelton W.J."/>
            <person name="Woyke T."/>
            <person name="Hallam S.J."/>
            <person name="Tyson G.W."/>
            <person name="Wegener G."/>
            <person name="Boetius A."/>
            <person name="Orphan V."/>
        </authorList>
    </citation>
    <scope>NUCLEOTIDE SEQUENCE</scope>
</reference>
<dbReference type="EMBL" id="MT631666">
    <property type="protein sequence ID" value="QNO56753.1"/>
    <property type="molecule type" value="Genomic_DNA"/>
</dbReference>
<dbReference type="AlphaFoldDB" id="A0A7G9Z919"/>
<protein>
    <submittedName>
        <fullName evidence="1">Uncharacterized protein</fullName>
    </submittedName>
</protein>
<evidence type="ECO:0000313" key="1">
    <source>
        <dbReference type="EMBL" id="QNO56753.1"/>
    </source>
</evidence>
<proteinExistence type="predicted"/>
<name>A0A7G9Z919_9EURY</name>
<gene>
    <name evidence="1" type="ORF">HGIILDEE_00042</name>
</gene>
<sequence>MGGTSMTEEYRSPSLIKEELSDLAELIRETSQLVSLRPEDFVLQQTLHSLKNREETILNELRETYKRLQMDSFDILIEGDVVSGSSISLSFIGKTLASLQGLVTSIARSMREGPTERGAIPHPILEGSRLNLVATCPGSFRIVVSSHTPTIIGDSLAKESLERINKLLSSEGDKGLIMDEIRDLGPRVILKYKDFLDTVYKNNANLKFYDKMRPEGFQARQLSSELAKRIYDVIVSEERIPDETLTYRGIIKGISLISYTFEFLTEDGEETIKGTFDRKLYSQVKERFDKMCVARFIVTNQICEITEEVKKTWKLSGFEYLEGENYGKVPILDR</sequence>
<organism evidence="1">
    <name type="scientific">Candidatus Methanophaga sp. ANME-1 ERB7</name>
    <dbReference type="NCBI Taxonomy" id="2759913"/>
    <lineage>
        <taxon>Archaea</taxon>
        <taxon>Methanobacteriati</taxon>
        <taxon>Methanobacteriota</taxon>
        <taxon>Stenosarchaea group</taxon>
        <taxon>Methanomicrobia</taxon>
        <taxon>Candidatus Methanophagales</taxon>
        <taxon>Candidatus Methanophagaceae</taxon>
        <taxon>Candidatus Methanophaga</taxon>
    </lineage>
</organism>
<accession>A0A7G9Z919</accession>